<feature type="active site" description="Proton acceptor" evidence="11">
    <location>
        <position position="1363"/>
    </location>
</feature>
<dbReference type="Proteomes" id="UP000324585">
    <property type="component" value="Unassembled WGS sequence"/>
</dbReference>
<comment type="cofactor">
    <cofactor evidence="13">
        <name>[2Fe-2S] cluster</name>
        <dbReference type="ChEBI" id="CHEBI:190135"/>
    </cofactor>
    <text evidence="13">Binds 2 [2Fe-2S] clusters.</text>
</comment>
<keyword evidence="5 13" id="KW-0001">2Fe-2S</keyword>
<protein>
    <submittedName>
        <fullName evidence="16">Xanthine dehydrogenase</fullName>
    </submittedName>
</protein>
<feature type="binding site" evidence="13">
    <location>
        <position position="884"/>
    </location>
    <ligand>
        <name>Mo-molybdopterin</name>
        <dbReference type="ChEBI" id="CHEBI:71302"/>
    </ligand>
    <ligandPart>
        <name>Mo</name>
        <dbReference type="ChEBI" id="CHEBI:28685"/>
    </ligandPart>
</feature>
<dbReference type="PROSITE" id="PS51387">
    <property type="entry name" value="FAD_PCMH"/>
    <property type="match status" value="1"/>
</dbReference>
<feature type="binding site" evidence="13">
    <location>
        <position position="76"/>
    </location>
    <ligand>
        <name>[2Fe-2S] cluster</name>
        <dbReference type="ChEBI" id="CHEBI:190135"/>
        <label>1</label>
    </ligand>
</feature>
<dbReference type="InterPro" id="IPR001041">
    <property type="entry name" value="2Fe-2S_ferredoxin-type"/>
</dbReference>
<gene>
    <name evidence="16" type="ORF">FVE85_6644</name>
</gene>
<dbReference type="PANTHER" id="PTHR45444:SF3">
    <property type="entry name" value="XANTHINE DEHYDROGENASE"/>
    <property type="match status" value="1"/>
</dbReference>
<evidence type="ECO:0000256" key="10">
    <source>
        <dbReference type="ARBA" id="ARBA00023014"/>
    </source>
</evidence>
<feature type="binding site" evidence="12">
    <location>
        <position position="375"/>
    </location>
    <ligand>
        <name>FAD</name>
        <dbReference type="ChEBI" id="CHEBI:57692"/>
    </ligand>
</feature>
<dbReference type="Gene3D" id="3.30.365.10">
    <property type="entry name" value="Aldehyde oxidase/xanthine dehydrogenase, molybdopterin binding domain"/>
    <property type="match status" value="4"/>
</dbReference>
<dbReference type="EMBL" id="VRMN01000001">
    <property type="protein sequence ID" value="KAA8499059.1"/>
    <property type="molecule type" value="Genomic_DNA"/>
</dbReference>
<evidence type="ECO:0000256" key="9">
    <source>
        <dbReference type="ARBA" id="ARBA00023004"/>
    </source>
</evidence>
<evidence type="ECO:0000256" key="7">
    <source>
        <dbReference type="ARBA" id="ARBA00022827"/>
    </source>
</evidence>
<dbReference type="SMART" id="SM01092">
    <property type="entry name" value="CO_deh_flav_C"/>
    <property type="match status" value="1"/>
</dbReference>
<keyword evidence="10 13" id="KW-0411">Iron-sulfur</keyword>
<dbReference type="GO" id="GO:0016491">
    <property type="term" value="F:oxidoreductase activity"/>
    <property type="evidence" value="ECO:0007669"/>
    <property type="project" value="UniProtKB-KW"/>
</dbReference>
<dbReference type="SMART" id="SM01008">
    <property type="entry name" value="Ald_Xan_dh_C"/>
    <property type="match status" value="1"/>
</dbReference>
<dbReference type="FunFam" id="3.30.465.10:FF:000004">
    <property type="entry name" value="Xanthine dehydrogenase/oxidase"/>
    <property type="match status" value="1"/>
</dbReference>
<dbReference type="SUPFAM" id="SSF54665">
    <property type="entry name" value="CO dehydrogenase molybdoprotein N-domain-like"/>
    <property type="match status" value="1"/>
</dbReference>
<dbReference type="SUPFAM" id="SSF56003">
    <property type="entry name" value="Molybdenum cofactor-binding domain"/>
    <property type="match status" value="1"/>
</dbReference>
<keyword evidence="3 13" id="KW-0500">Molybdenum</keyword>
<feature type="binding site" evidence="13">
    <location>
        <position position="149"/>
    </location>
    <ligand>
        <name>[2Fe-2S] cluster</name>
        <dbReference type="ChEBI" id="CHEBI:190135"/>
        <label>2</label>
    </ligand>
</feature>
<feature type="binding site" evidence="12">
    <location>
        <position position="967"/>
    </location>
    <ligand>
        <name>substrate</name>
    </ligand>
</feature>
<dbReference type="Gene3D" id="3.90.1170.50">
    <property type="entry name" value="Aldehyde oxidase/xanthine dehydrogenase, a/b hammerhead"/>
    <property type="match status" value="1"/>
</dbReference>
<feature type="binding site" evidence="13">
    <location>
        <position position="146"/>
    </location>
    <ligand>
        <name>[2Fe-2S] cluster</name>
        <dbReference type="ChEBI" id="CHEBI:190135"/>
        <label>2</label>
    </ligand>
</feature>
<dbReference type="SUPFAM" id="SSF54292">
    <property type="entry name" value="2Fe-2S ferredoxin-like"/>
    <property type="match status" value="1"/>
</dbReference>
<comment type="cofactor">
    <cofactor evidence="1 12">
        <name>FAD</name>
        <dbReference type="ChEBI" id="CHEBI:57692"/>
    </cofactor>
</comment>
<comment type="cofactor">
    <cofactor evidence="13">
        <name>Mo-molybdopterin</name>
        <dbReference type="ChEBI" id="CHEBI:71302"/>
    </cofactor>
    <text evidence="13">Binds 1 Mo-molybdopterin (Mo-MPT) cofactor per subunit.</text>
</comment>
<evidence type="ECO:0000256" key="8">
    <source>
        <dbReference type="ARBA" id="ARBA00023002"/>
    </source>
</evidence>
<dbReference type="OrthoDB" id="4392at2759"/>
<dbReference type="GO" id="GO:0071949">
    <property type="term" value="F:FAD binding"/>
    <property type="evidence" value="ECO:0007669"/>
    <property type="project" value="InterPro"/>
</dbReference>
<feature type="binding site" evidence="13">
    <location>
        <position position="185"/>
    </location>
    <ligand>
        <name>[2Fe-2S] cluster</name>
        <dbReference type="ChEBI" id="CHEBI:190135"/>
        <label>2</label>
    </ligand>
</feature>
<dbReference type="InterPro" id="IPR016169">
    <property type="entry name" value="FAD-bd_PCMH_sub2"/>
</dbReference>
<dbReference type="Pfam" id="PF20256">
    <property type="entry name" value="MoCoBD_2"/>
    <property type="match status" value="1"/>
</dbReference>
<evidence type="ECO:0000313" key="16">
    <source>
        <dbReference type="EMBL" id="KAA8499059.1"/>
    </source>
</evidence>
<dbReference type="FunFam" id="3.30.365.10:FF:000001">
    <property type="entry name" value="Xanthine dehydrogenase oxidase"/>
    <property type="match status" value="1"/>
</dbReference>
<evidence type="ECO:0000313" key="17">
    <source>
        <dbReference type="Proteomes" id="UP000324585"/>
    </source>
</evidence>
<dbReference type="InterPro" id="IPR012675">
    <property type="entry name" value="Beta-grasp_dom_sf"/>
</dbReference>
<evidence type="ECO:0000256" key="11">
    <source>
        <dbReference type="PIRSR" id="PIRSR000127-1"/>
    </source>
</evidence>
<dbReference type="Gene3D" id="3.30.465.10">
    <property type="match status" value="1"/>
</dbReference>
<dbReference type="Gene3D" id="3.10.20.30">
    <property type="match status" value="1"/>
</dbReference>
<accession>A0A5J4Z4X1</accession>
<feature type="binding site" evidence="12">
    <location>
        <position position="463"/>
    </location>
    <ligand>
        <name>FAD</name>
        <dbReference type="ChEBI" id="CHEBI:57692"/>
    </ligand>
</feature>
<evidence type="ECO:0000256" key="2">
    <source>
        <dbReference type="ARBA" id="ARBA00006849"/>
    </source>
</evidence>
<dbReference type="InterPro" id="IPR046867">
    <property type="entry name" value="AldOxase/xan_DH_MoCoBD2"/>
</dbReference>
<dbReference type="PANTHER" id="PTHR45444">
    <property type="entry name" value="XANTHINE DEHYDROGENASE"/>
    <property type="match status" value="1"/>
</dbReference>
<feature type="binding site" evidence="12">
    <location>
        <position position="398"/>
    </location>
    <ligand>
        <name>FAD</name>
        <dbReference type="ChEBI" id="CHEBI:57692"/>
    </ligand>
</feature>
<dbReference type="PIRSF" id="PIRSF000127">
    <property type="entry name" value="Xanthine_DH"/>
    <property type="match status" value="1"/>
</dbReference>
<proteinExistence type="inferred from homology"/>
<dbReference type="SUPFAM" id="SSF47741">
    <property type="entry name" value="CO dehydrogenase ISP C-domain like"/>
    <property type="match status" value="1"/>
</dbReference>
<evidence type="ECO:0000256" key="12">
    <source>
        <dbReference type="PIRSR" id="PIRSR000127-2"/>
    </source>
</evidence>
<dbReference type="PROSITE" id="PS51085">
    <property type="entry name" value="2FE2S_FER_2"/>
    <property type="match status" value="1"/>
</dbReference>
<dbReference type="InterPro" id="IPR036856">
    <property type="entry name" value="Ald_Oxase/Xan_DH_a/b_sf"/>
</dbReference>
<dbReference type="Pfam" id="PF01315">
    <property type="entry name" value="Ald_Xan_dh_C"/>
    <property type="match status" value="1"/>
</dbReference>
<dbReference type="Pfam" id="PF01799">
    <property type="entry name" value="Fer2_2"/>
    <property type="match status" value="1"/>
</dbReference>
<feature type="binding site" evidence="13">
    <location>
        <position position="853"/>
    </location>
    <ligand>
        <name>Mo-molybdopterin</name>
        <dbReference type="ChEBI" id="CHEBI:71302"/>
    </ligand>
    <ligandPart>
        <name>Mo</name>
        <dbReference type="ChEBI" id="CHEBI:28685"/>
    </ligandPart>
</feature>
<evidence type="ECO:0000259" key="15">
    <source>
        <dbReference type="PROSITE" id="PS51387"/>
    </source>
</evidence>
<feature type="domain" description="2Fe-2S ferredoxin-type" evidence="14">
    <location>
        <begin position="20"/>
        <end position="124"/>
    </location>
</feature>
<dbReference type="GO" id="GO:0051537">
    <property type="term" value="F:2 iron, 2 sulfur cluster binding"/>
    <property type="evidence" value="ECO:0007669"/>
    <property type="project" value="UniProtKB-KW"/>
</dbReference>
<evidence type="ECO:0000256" key="6">
    <source>
        <dbReference type="ARBA" id="ARBA00022723"/>
    </source>
</evidence>
<feature type="binding site" evidence="13">
    <location>
        <position position="106"/>
    </location>
    <ligand>
        <name>[2Fe-2S] cluster</name>
        <dbReference type="ChEBI" id="CHEBI:190135"/>
        <label>1</label>
    </ligand>
</feature>
<keyword evidence="7 12" id="KW-0274">FAD</keyword>
<dbReference type="InterPro" id="IPR036683">
    <property type="entry name" value="CO_DH_flav_C_dom_sf"/>
</dbReference>
<dbReference type="GO" id="GO:0005506">
    <property type="term" value="F:iron ion binding"/>
    <property type="evidence" value="ECO:0007669"/>
    <property type="project" value="InterPro"/>
</dbReference>
<comment type="caution">
    <text evidence="16">The sequence shown here is derived from an EMBL/GenBank/DDBJ whole genome shotgun (WGS) entry which is preliminary data.</text>
</comment>
<dbReference type="SUPFAM" id="SSF56176">
    <property type="entry name" value="FAD-binding/transporter-associated domain-like"/>
    <property type="match status" value="1"/>
</dbReference>
<evidence type="ECO:0000256" key="4">
    <source>
        <dbReference type="ARBA" id="ARBA00022630"/>
    </source>
</evidence>
<keyword evidence="17" id="KW-1185">Reference proteome</keyword>
<sequence length="1433" mass="155640">MGSGGEGTLALSAAEIIWVSEFVVYVNGRRYAWWLSNERPPNSPPGLQNVPGLSVHSTLLDLLRRVLGLTGTKLGCGEGGCGACTVLITKYKAPAQTFESHAVNACLYPMLAAHGCAVTTVEGVGSTRHGLHPAQRALAEGFGSQCGFCTPGIVMSMYAMQQEASARGKKLSDHDVEHGFDGNLCRCTGYRPILDAFKRYASDIEDVQCAETTACGSCSNSCDSPCGHAVSRESRLRAAVRIDPVASESCRSELTAKSYENAHFVLHGSEWYRPIDLLSMSRSLGATDRDQSASWTMLVGNSELGIEFKARHHVQSRIICAADVSELLQISAETDGLRIGASVTWTALSEFIGECKEVESKMGNARAIQEQLQWFAGRQIRNVSAIAGNIVTASPISDMNPVWIAAGARFELLSLRSMRRRIVLARDFFLGYRKVDLSEPDDEILLSVVLPWTMDHEFVFPFKVSRRKEDDIAIVSSCIRFALQRDNSGWFFRDVSIAFGGLAARTLSAAETEHFLLSQGSLSRSVVEAAVKVLRDEIELVESVPGGMREYRESLAVGLFCKSIAGLLRAVFSKNDGFAADGILKSFQSFVALDYPDDKSLLCSRPLSEAVQICQAAPAQTTGTHGNVESATCSGVKAKAVVGNSIRHASAELQTTGEAEYVDDVPLIVGTQHGAFILSDRPHARILNADFSQVLACDGVLDVVTAKDVPGFNSIGQPPFFDELVFAIDKVTHVGQIVGLVVAQSKAQAVHAAKKAVISYEDLPAIIHLEEAVRQGSFCSYAPEQRIEQGDVDSVFAKTELAADHGDCGRGPIVALSGEVRIGGQEHFYLETNGSYVYPIDGGREVHMVVSTQAPGKTQAVVARVLGMPSHRVVCKTKRIGGGFGGKETRNFFMTSALAVAVDKLKVPIHLFLDRDVDMQISGQRHAMFAKYKVAFDTHSGRILALHVELFSNMGISLDLSLPVLGRALFHLDNTYHLENVRFIGKLCVTNTPSNTAFRGFGGPQGMMVTEQVIDHIALYLRKPAHEVRSVNLYSEQLCKAPFGMSVAADRIRACWDRVLESSEMPDRLSKIEAFNASHRTRKRGIAAIPTKFGISFTFRTFNQAAALVNIYLDGSVLVSHGGVEMGQGLHTKMIQVAATELRISAEKVFISETATDKVPNASPTAASASSDMYGMAIVDACAQLNARLAKYRAENEEDGDAWKSAVLAAWNERVNLSAQGFYRTPDLDAVDLSRNEKGNPFYYFTYGAAVSEVEIDTLTGEFCIVRADVVMDVGQALNPAIDIGQIEGGFVQGVGWCTMEELVRGSENAHAWFKSGNGTMLTQGPSTYKIPGFRDVPLDFRVELLPLTCEKPTVHSSKAVGEPPFFLGASAFFAIKNACYAARCANGYDDAFFLDSPASVERIRMACVDDIVELCLRAHNLDPVRYRPAIVL</sequence>
<dbReference type="InterPro" id="IPR002888">
    <property type="entry name" value="2Fe-2S-bd"/>
</dbReference>
<organism evidence="16 17">
    <name type="scientific">Porphyridium purpureum</name>
    <name type="common">Red alga</name>
    <name type="synonym">Porphyridium cruentum</name>
    <dbReference type="NCBI Taxonomy" id="35688"/>
    <lineage>
        <taxon>Eukaryota</taxon>
        <taxon>Rhodophyta</taxon>
        <taxon>Bangiophyceae</taxon>
        <taxon>Porphyridiales</taxon>
        <taxon>Porphyridiaceae</taxon>
        <taxon>Porphyridium</taxon>
    </lineage>
</organism>
<comment type="similarity">
    <text evidence="2">Belongs to the xanthine dehydrogenase family.</text>
</comment>
<name>A0A5J4Z4X1_PORPP</name>
<dbReference type="InterPro" id="IPR036884">
    <property type="entry name" value="2Fe-2S-bd_dom_sf"/>
</dbReference>
<feature type="binding site" evidence="13">
    <location>
        <position position="999"/>
    </location>
    <ligand>
        <name>Mo-molybdopterin</name>
        <dbReference type="ChEBI" id="CHEBI:71302"/>
    </ligand>
    <ligandPart>
        <name>Mo</name>
        <dbReference type="ChEBI" id="CHEBI:28685"/>
    </ligandPart>
</feature>
<keyword evidence="4" id="KW-0285">Flavoprotein</keyword>
<keyword evidence="9 13" id="KW-0408">Iron</keyword>
<evidence type="ECO:0000259" key="14">
    <source>
        <dbReference type="PROSITE" id="PS51085"/>
    </source>
</evidence>
<feature type="binding site" evidence="13">
    <location>
        <position position="1167"/>
    </location>
    <ligand>
        <name>Mo-molybdopterin</name>
        <dbReference type="ChEBI" id="CHEBI:71302"/>
    </ligand>
    <ligandPart>
        <name>Mo</name>
        <dbReference type="ChEBI" id="CHEBI:28685"/>
    </ligandPart>
</feature>
<dbReference type="InterPro" id="IPR037165">
    <property type="entry name" value="AldOxase/xan_DH_Mopterin-bd_sf"/>
</dbReference>
<dbReference type="InterPro" id="IPR006058">
    <property type="entry name" value="2Fe2S_fd_BS"/>
</dbReference>
<dbReference type="PROSITE" id="PS00197">
    <property type="entry name" value="2FE2S_FER_1"/>
    <property type="match status" value="1"/>
</dbReference>
<dbReference type="InterPro" id="IPR008274">
    <property type="entry name" value="AldOxase/xan_DH_MoCoBD1"/>
</dbReference>
<dbReference type="InterPro" id="IPR016208">
    <property type="entry name" value="Ald_Oxase/xanthine_DH-like"/>
</dbReference>
<evidence type="ECO:0000256" key="1">
    <source>
        <dbReference type="ARBA" id="ARBA00001974"/>
    </source>
</evidence>
<dbReference type="InterPro" id="IPR036318">
    <property type="entry name" value="FAD-bd_PCMH-like_sf"/>
</dbReference>
<keyword evidence="8" id="KW-0560">Oxidoreductase</keyword>
<reference evidence="17" key="1">
    <citation type="journal article" date="2019" name="Nat. Commun.">
        <title>Expansion of phycobilisome linker gene families in mesophilic red algae.</title>
        <authorList>
            <person name="Lee J."/>
            <person name="Kim D."/>
            <person name="Bhattacharya D."/>
            <person name="Yoon H.S."/>
        </authorList>
    </citation>
    <scope>NUCLEOTIDE SEQUENCE [LARGE SCALE GENOMIC DNA]</scope>
    <source>
        <strain evidence="17">CCMP 1328</strain>
    </source>
</reference>
<dbReference type="InterPro" id="IPR000674">
    <property type="entry name" value="Ald_Oxase/Xan_DH_a/b"/>
</dbReference>
<feature type="binding site" evidence="12">
    <location>
        <position position="445"/>
    </location>
    <ligand>
        <name>FAD</name>
        <dbReference type="ChEBI" id="CHEBI:57692"/>
    </ligand>
</feature>
<dbReference type="OMA" id="PHPTQER"/>
<feature type="binding site" evidence="13">
    <location>
        <position position="84"/>
    </location>
    <ligand>
        <name>[2Fe-2S] cluster</name>
        <dbReference type="ChEBI" id="CHEBI:190135"/>
        <label>1</label>
    </ligand>
</feature>
<dbReference type="SUPFAM" id="SSF55447">
    <property type="entry name" value="CO dehydrogenase flavoprotein C-terminal domain-like"/>
    <property type="match status" value="1"/>
</dbReference>
<feature type="binding site" evidence="12">
    <location>
        <position position="888"/>
    </location>
    <ligand>
        <name>substrate</name>
    </ligand>
</feature>
<feature type="binding site" evidence="12">
    <location>
        <position position="1098"/>
    </location>
    <ligand>
        <name>substrate</name>
    </ligand>
</feature>
<feature type="domain" description="FAD-binding PCMH-type" evidence="15">
    <location>
        <begin position="264"/>
        <end position="455"/>
    </location>
</feature>
<feature type="binding site" evidence="12">
    <location>
        <position position="1001"/>
    </location>
    <ligand>
        <name>substrate</name>
    </ligand>
</feature>
<dbReference type="InterPro" id="IPR005107">
    <property type="entry name" value="CO_DH_flav_C"/>
</dbReference>
<keyword evidence="6 13" id="KW-0479">Metal-binding</keyword>
<evidence type="ECO:0000256" key="5">
    <source>
        <dbReference type="ARBA" id="ARBA00022714"/>
    </source>
</evidence>
<dbReference type="Pfam" id="PF03450">
    <property type="entry name" value="CO_deh_flav_C"/>
    <property type="match status" value="1"/>
</dbReference>
<dbReference type="Pfam" id="PF02738">
    <property type="entry name" value="MoCoBD_1"/>
    <property type="match status" value="1"/>
</dbReference>
<dbReference type="InterPro" id="IPR002346">
    <property type="entry name" value="Mopterin_DH_FAD-bd"/>
</dbReference>
<dbReference type="InterPro" id="IPR036010">
    <property type="entry name" value="2Fe-2S_ferredoxin-like_sf"/>
</dbReference>
<evidence type="ECO:0000256" key="13">
    <source>
        <dbReference type="PIRSR" id="PIRSR000127-3"/>
    </source>
</evidence>
<dbReference type="Pfam" id="PF00941">
    <property type="entry name" value="FAD_binding_5"/>
    <property type="match status" value="1"/>
</dbReference>
<feature type="binding site" evidence="13">
    <location>
        <position position="81"/>
    </location>
    <ligand>
        <name>[2Fe-2S] cluster</name>
        <dbReference type="ChEBI" id="CHEBI:190135"/>
        <label>1</label>
    </ligand>
</feature>
<feature type="binding site" evidence="13">
    <location>
        <position position="187"/>
    </location>
    <ligand>
        <name>[2Fe-2S] cluster</name>
        <dbReference type="ChEBI" id="CHEBI:190135"/>
        <label>2</label>
    </ligand>
</feature>
<dbReference type="Gene3D" id="3.30.390.50">
    <property type="entry name" value="CO dehydrogenase flavoprotein, C-terminal domain"/>
    <property type="match status" value="1"/>
</dbReference>
<evidence type="ECO:0000256" key="3">
    <source>
        <dbReference type="ARBA" id="ARBA00022505"/>
    </source>
</evidence>
<dbReference type="Pfam" id="PF00111">
    <property type="entry name" value="Fer2"/>
    <property type="match status" value="1"/>
</dbReference>
<dbReference type="Gene3D" id="1.10.150.120">
    <property type="entry name" value="[2Fe-2S]-binding domain"/>
    <property type="match status" value="1"/>
</dbReference>
<dbReference type="InterPro" id="IPR016166">
    <property type="entry name" value="FAD-bd_PCMH"/>
</dbReference>
<dbReference type="FunFam" id="3.30.365.10:FF:000004">
    <property type="entry name" value="Xanthine dehydrogenase oxidase"/>
    <property type="match status" value="1"/>
</dbReference>